<evidence type="ECO:0000259" key="1">
    <source>
        <dbReference type="Pfam" id="PF13086"/>
    </source>
</evidence>
<proteinExistence type="predicted"/>
<dbReference type="Proteomes" id="UP001597083">
    <property type="component" value="Unassembled WGS sequence"/>
</dbReference>
<dbReference type="SUPFAM" id="SSF52540">
    <property type="entry name" value="P-loop containing nucleoside triphosphate hydrolases"/>
    <property type="match status" value="1"/>
</dbReference>
<feature type="domain" description="DNA2/NAM7 helicase helicase" evidence="1">
    <location>
        <begin position="280"/>
        <end position="372"/>
    </location>
</feature>
<organism evidence="2 3">
    <name type="scientific">Actinomadura adrarensis</name>
    <dbReference type="NCBI Taxonomy" id="1819600"/>
    <lineage>
        <taxon>Bacteria</taxon>
        <taxon>Bacillati</taxon>
        <taxon>Actinomycetota</taxon>
        <taxon>Actinomycetes</taxon>
        <taxon>Streptosporangiales</taxon>
        <taxon>Thermomonosporaceae</taxon>
        <taxon>Actinomadura</taxon>
    </lineage>
</organism>
<evidence type="ECO:0000313" key="2">
    <source>
        <dbReference type="EMBL" id="MFD0855490.1"/>
    </source>
</evidence>
<accession>A0ABW3CMJ4</accession>
<dbReference type="InterPro" id="IPR041677">
    <property type="entry name" value="DNA2/NAM7_AAA_11"/>
</dbReference>
<protein>
    <submittedName>
        <fullName evidence="2">AAA domain-containing protein</fullName>
    </submittedName>
</protein>
<feature type="non-terminal residue" evidence="2">
    <location>
        <position position="394"/>
    </location>
</feature>
<dbReference type="InterPro" id="IPR027417">
    <property type="entry name" value="P-loop_NTPase"/>
</dbReference>
<dbReference type="PANTHER" id="PTHR10887">
    <property type="entry name" value="DNA2/NAM7 HELICASE FAMILY"/>
    <property type="match status" value="1"/>
</dbReference>
<reference evidence="3" key="1">
    <citation type="journal article" date="2019" name="Int. J. Syst. Evol. Microbiol.">
        <title>The Global Catalogue of Microorganisms (GCM) 10K type strain sequencing project: providing services to taxonomists for standard genome sequencing and annotation.</title>
        <authorList>
            <consortium name="The Broad Institute Genomics Platform"/>
            <consortium name="The Broad Institute Genome Sequencing Center for Infectious Disease"/>
            <person name="Wu L."/>
            <person name="Ma J."/>
        </authorList>
    </citation>
    <scope>NUCLEOTIDE SEQUENCE [LARGE SCALE GENOMIC DNA]</scope>
    <source>
        <strain evidence="3">JCM 31696</strain>
    </source>
</reference>
<dbReference type="PANTHER" id="PTHR10887:SF495">
    <property type="entry name" value="HELICASE SENATAXIN ISOFORM X1-RELATED"/>
    <property type="match status" value="1"/>
</dbReference>
<evidence type="ECO:0000313" key="3">
    <source>
        <dbReference type="Proteomes" id="UP001597083"/>
    </source>
</evidence>
<name>A0ABW3CMJ4_9ACTN</name>
<dbReference type="Gene3D" id="3.40.50.300">
    <property type="entry name" value="P-loop containing nucleotide triphosphate hydrolases"/>
    <property type="match status" value="1"/>
</dbReference>
<dbReference type="Pfam" id="PF13086">
    <property type="entry name" value="AAA_11"/>
    <property type="match status" value="1"/>
</dbReference>
<dbReference type="InterPro" id="IPR045055">
    <property type="entry name" value="DNA2/NAM7-like"/>
</dbReference>
<gene>
    <name evidence="2" type="ORF">ACFQ07_24825</name>
</gene>
<sequence length="394" mass="43669">AAGDAWLRVGKVARPVPPALPTGLADVLYGVVRDDPYAEPVLPDDLSERLDDPARIAEDFYHWRDVAWSPWAEGARAAVDARELYETLFRLRQRMRADEATHELVWGHGVLGWWFGGHRICHPLLITQVRVAFDEETGELSLVPDGLTALELDCLQGLGVPNMTELGRIQEALRTEPVEVWGEVGPLYRRVLAPLGLDGRVVEGAGLPEVEDAPVIGTTWRVFVRKRRVKFLKFFEQLKNAMDDRETLPAPMVALASGEDVPQEDEWERIGEQLLMPLPSNDEQEQIARKLARHSGVTVQGPPGTGKSHTIANLVSHLVAHGKRVLVTAHKDQALAVLQEKIPAELRDLSLAVMGSSSAELVRLQRSVQAITSAADSVDERRETLAIEALRDRL</sequence>
<comment type="caution">
    <text evidence="2">The sequence shown here is derived from an EMBL/GenBank/DDBJ whole genome shotgun (WGS) entry which is preliminary data.</text>
</comment>
<feature type="non-terminal residue" evidence="2">
    <location>
        <position position="1"/>
    </location>
</feature>
<keyword evidence="3" id="KW-1185">Reference proteome</keyword>
<dbReference type="EMBL" id="JBHTIR010003617">
    <property type="protein sequence ID" value="MFD0855490.1"/>
    <property type="molecule type" value="Genomic_DNA"/>
</dbReference>